<proteinExistence type="inferred from homology"/>
<evidence type="ECO:0000313" key="7">
    <source>
        <dbReference type="EMBL" id="PJM73278.1"/>
    </source>
</evidence>
<dbReference type="PANTHER" id="PTHR43335:SF2">
    <property type="entry name" value="ABC TRANSPORTER, ATP-BINDING PROTEIN"/>
    <property type="match status" value="1"/>
</dbReference>
<evidence type="ECO:0000313" key="8">
    <source>
        <dbReference type="Proteomes" id="UP000229095"/>
    </source>
</evidence>
<feature type="domain" description="ABC transporter" evidence="6">
    <location>
        <begin position="2"/>
        <end position="230"/>
    </location>
</feature>
<dbReference type="SUPFAM" id="SSF52540">
    <property type="entry name" value="P-loop containing nucleoside triphosphate hydrolases"/>
    <property type="match status" value="1"/>
</dbReference>
<protein>
    <submittedName>
        <fullName evidence="7">Multidrug ABC transporter ATP-binding protein</fullName>
    </submittedName>
</protein>
<dbReference type="PROSITE" id="PS50893">
    <property type="entry name" value="ABC_TRANSPORTER_2"/>
    <property type="match status" value="1"/>
</dbReference>
<dbReference type="PANTHER" id="PTHR43335">
    <property type="entry name" value="ABC TRANSPORTER, ATP-BINDING PROTEIN"/>
    <property type="match status" value="1"/>
</dbReference>
<keyword evidence="2" id="KW-0813">Transport</keyword>
<dbReference type="RefSeq" id="WP_100510568.1">
    <property type="nucleotide sequence ID" value="NZ_PEBI01000002.1"/>
</dbReference>
<dbReference type="Proteomes" id="UP000229095">
    <property type="component" value="Unassembled WGS sequence"/>
</dbReference>
<dbReference type="OrthoDB" id="9804819at2"/>
<dbReference type="SMART" id="SM00382">
    <property type="entry name" value="AAA"/>
    <property type="match status" value="1"/>
</dbReference>
<sequence length="304" mass="33101">MLTVEHVGKELSGKLILHDINLGFTQGVYGLLAPNGAGKTTLIKLLATLLAPDAGTIRWNGEDVAAMGERYRGIIGYLPQDFGYYPNQSPRRFLKYIATLQGVPRAEIASRVDELLAMVHLEDQADKRMRTLSGGMIRRVGIVQALIHRPRILLLDEPTSGLDPKERVRFRNIVHNLADDHIVIIATHIVSDLETIAGRIVMLGGATVTCNDEPAAVCERLEGHIYEVPEGFVLHDGQLLLSEIQRGGATAKRIYSPDPIGGRHPFPEASESAAASPEAASVREGAVVPVPPSLEDAFLLAYRD</sequence>
<organism evidence="7 8">
    <name type="scientific">Bifidobacterium primatium</name>
    <dbReference type="NCBI Taxonomy" id="2045438"/>
    <lineage>
        <taxon>Bacteria</taxon>
        <taxon>Bacillati</taxon>
        <taxon>Actinomycetota</taxon>
        <taxon>Actinomycetes</taxon>
        <taxon>Bifidobacteriales</taxon>
        <taxon>Bifidobacteriaceae</taxon>
        <taxon>Bifidobacterium</taxon>
    </lineage>
</organism>
<dbReference type="InterPro" id="IPR027417">
    <property type="entry name" value="P-loop_NTPase"/>
</dbReference>
<evidence type="ECO:0000256" key="3">
    <source>
        <dbReference type="ARBA" id="ARBA00022741"/>
    </source>
</evidence>
<evidence type="ECO:0000259" key="6">
    <source>
        <dbReference type="PROSITE" id="PS50893"/>
    </source>
</evidence>
<gene>
    <name evidence="7" type="ORF">CS006_04315</name>
</gene>
<reference evidence="7 8" key="1">
    <citation type="submission" date="2017-10" db="EMBL/GenBank/DDBJ databases">
        <title>Draft genome sequences of strains TRE 1, TRE 9, TRE H and TRI 7, isolated from tamarins, belonging to four potential novel Bifidobacterium species.</title>
        <authorList>
            <person name="Mattarelli P."/>
            <person name="Modesto M."/>
            <person name="Puglisi E."/>
            <person name="Morelli L."/>
            <person name="Spezio C."/>
            <person name="Bonetti A."/>
            <person name="Sandri C."/>
        </authorList>
    </citation>
    <scope>NUCLEOTIDE SEQUENCE [LARGE SCALE GENOMIC DNA]</scope>
    <source>
        <strain evidence="8">TRE1</strain>
    </source>
</reference>
<name>A0A2M9H8X9_9BIFI</name>
<comment type="similarity">
    <text evidence="1">Belongs to the ABC transporter superfamily.</text>
</comment>
<dbReference type="GO" id="GO:0016887">
    <property type="term" value="F:ATP hydrolysis activity"/>
    <property type="evidence" value="ECO:0007669"/>
    <property type="project" value="InterPro"/>
</dbReference>
<evidence type="ECO:0000256" key="4">
    <source>
        <dbReference type="ARBA" id="ARBA00022840"/>
    </source>
</evidence>
<keyword evidence="3" id="KW-0547">Nucleotide-binding</keyword>
<dbReference type="AlphaFoldDB" id="A0A2M9H8X9"/>
<dbReference type="InterPro" id="IPR003593">
    <property type="entry name" value="AAA+_ATPase"/>
</dbReference>
<feature type="compositionally biased region" description="Low complexity" evidence="5">
    <location>
        <begin position="267"/>
        <end position="280"/>
    </location>
</feature>
<dbReference type="GO" id="GO:0005524">
    <property type="term" value="F:ATP binding"/>
    <property type="evidence" value="ECO:0007669"/>
    <property type="project" value="UniProtKB-KW"/>
</dbReference>
<dbReference type="InterPro" id="IPR003439">
    <property type="entry name" value="ABC_transporter-like_ATP-bd"/>
</dbReference>
<keyword evidence="8" id="KW-1185">Reference proteome</keyword>
<dbReference type="Gene3D" id="3.40.50.300">
    <property type="entry name" value="P-loop containing nucleotide triphosphate hydrolases"/>
    <property type="match status" value="1"/>
</dbReference>
<evidence type="ECO:0000256" key="2">
    <source>
        <dbReference type="ARBA" id="ARBA00022448"/>
    </source>
</evidence>
<dbReference type="InterPro" id="IPR017871">
    <property type="entry name" value="ABC_transporter-like_CS"/>
</dbReference>
<accession>A0A2M9H8X9</accession>
<keyword evidence="4 7" id="KW-0067">ATP-binding</keyword>
<evidence type="ECO:0000256" key="5">
    <source>
        <dbReference type="SAM" id="MobiDB-lite"/>
    </source>
</evidence>
<dbReference type="Pfam" id="PF00005">
    <property type="entry name" value="ABC_tran"/>
    <property type="match status" value="1"/>
</dbReference>
<feature type="region of interest" description="Disordered" evidence="5">
    <location>
        <begin position="257"/>
        <end position="282"/>
    </location>
</feature>
<dbReference type="EMBL" id="PEBI01000002">
    <property type="protein sequence ID" value="PJM73278.1"/>
    <property type="molecule type" value="Genomic_DNA"/>
</dbReference>
<comment type="caution">
    <text evidence="7">The sequence shown here is derived from an EMBL/GenBank/DDBJ whole genome shotgun (WGS) entry which is preliminary data.</text>
</comment>
<dbReference type="PROSITE" id="PS00211">
    <property type="entry name" value="ABC_TRANSPORTER_1"/>
    <property type="match status" value="1"/>
</dbReference>
<evidence type="ECO:0000256" key="1">
    <source>
        <dbReference type="ARBA" id="ARBA00005417"/>
    </source>
</evidence>